<gene>
    <name evidence="1" type="ORF">H4F98_14965</name>
</gene>
<reference evidence="1 2" key="1">
    <citation type="submission" date="2020-08" db="EMBL/GenBank/DDBJ databases">
        <authorList>
            <person name="Xu S."/>
            <person name="Li A."/>
        </authorList>
    </citation>
    <scope>NUCLEOTIDE SEQUENCE [LARGE SCALE GENOMIC DNA]</scope>
    <source>
        <strain evidence="1 2">119BY6-57</strain>
    </source>
</reference>
<dbReference type="AlphaFoldDB" id="A0A7W3Y772"/>
<dbReference type="RefSeq" id="WP_182688642.1">
    <property type="nucleotide sequence ID" value="NZ_JACHTF010000020.1"/>
</dbReference>
<accession>A0A7W3Y772</accession>
<dbReference type="EMBL" id="JACHTF010000020">
    <property type="protein sequence ID" value="MBB1061874.1"/>
    <property type="molecule type" value="Genomic_DNA"/>
</dbReference>
<evidence type="ECO:0000313" key="1">
    <source>
        <dbReference type="EMBL" id="MBB1061874.1"/>
    </source>
</evidence>
<name>A0A7W3Y772_9GAMM</name>
<sequence>MPDYKLSTGTAAEPLSGTELLEVTQDVGGTLQTRVATAAEIADLASGVPAGAPVAAVAASLTLGAGQAGRFLACDHATTPIVITAPQDSDWAAAVGTEVHVCWSGVAAVSVAAGTGATVSKAAAFSLGLRQRYAVATLKKVAANTWLLFGLLGDA</sequence>
<proteinExistence type="predicted"/>
<keyword evidence="2" id="KW-1185">Reference proteome</keyword>
<comment type="caution">
    <text evidence="1">The sequence shown here is derived from an EMBL/GenBank/DDBJ whole genome shotgun (WGS) entry which is preliminary data.</text>
</comment>
<protein>
    <submittedName>
        <fullName evidence="1">Uncharacterized protein</fullName>
    </submittedName>
</protein>
<dbReference type="Proteomes" id="UP000523196">
    <property type="component" value="Unassembled WGS sequence"/>
</dbReference>
<organism evidence="1 2">
    <name type="scientific">Marilutibacter spongiae</name>
    <dbReference type="NCBI Taxonomy" id="2025720"/>
    <lineage>
        <taxon>Bacteria</taxon>
        <taxon>Pseudomonadati</taxon>
        <taxon>Pseudomonadota</taxon>
        <taxon>Gammaproteobacteria</taxon>
        <taxon>Lysobacterales</taxon>
        <taxon>Lysobacteraceae</taxon>
        <taxon>Marilutibacter</taxon>
    </lineage>
</organism>
<evidence type="ECO:0000313" key="2">
    <source>
        <dbReference type="Proteomes" id="UP000523196"/>
    </source>
</evidence>